<dbReference type="EMBL" id="JAVHNS010000013">
    <property type="protein sequence ID" value="KAK6337537.1"/>
    <property type="molecule type" value="Genomic_DNA"/>
</dbReference>
<proteinExistence type="predicted"/>
<comment type="caution">
    <text evidence="2">The sequence shown here is derived from an EMBL/GenBank/DDBJ whole genome shotgun (WGS) entry which is preliminary data.</text>
</comment>
<evidence type="ECO:0000313" key="2">
    <source>
        <dbReference type="EMBL" id="KAK6337537.1"/>
    </source>
</evidence>
<feature type="region of interest" description="Disordered" evidence="1">
    <location>
        <begin position="19"/>
        <end position="44"/>
    </location>
</feature>
<reference evidence="2 3" key="1">
    <citation type="submission" date="2019-10" db="EMBL/GenBank/DDBJ databases">
        <authorList>
            <person name="Palmer J.M."/>
        </authorList>
    </citation>
    <scope>NUCLEOTIDE SEQUENCE [LARGE SCALE GENOMIC DNA]</scope>
    <source>
        <strain evidence="2 3">TWF730</strain>
    </source>
</reference>
<evidence type="ECO:0000256" key="1">
    <source>
        <dbReference type="SAM" id="MobiDB-lite"/>
    </source>
</evidence>
<evidence type="ECO:0000313" key="3">
    <source>
        <dbReference type="Proteomes" id="UP001373714"/>
    </source>
</evidence>
<protein>
    <submittedName>
        <fullName evidence="2">Uncharacterized protein</fullName>
    </submittedName>
</protein>
<sequence>MSGNQTIIPITNGSADFKLDKKLTSQSETTSRAASRGSDCSGDDYKPAAKIIKELVLNGKAPCGCEVAPSV</sequence>
<organism evidence="2 3">
    <name type="scientific">Orbilia blumenaviensis</name>
    <dbReference type="NCBI Taxonomy" id="1796055"/>
    <lineage>
        <taxon>Eukaryota</taxon>
        <taxon>Fungi</taxon>
        <taxon>Dikarya</taxon>
        <taxon>Ascomycota</taxon>
        <taxon>Pezizomycotina</taxon>
        <taxon>Orbiliomycetes</taxon>
        <taxon>Orbiliales</taxon>
        <taxon>Orbiliaceae</taxon>
        <taxon>Orbilia</taxon>
    </lineage>
</organism>
<name>A0AAV9UAI3_9PEZI</name>
<feature type="compositionally biased region" description="Polar residues" evidence="1">
    <location>
        <begin position="24"/>
        <end position="33"/>
    </location>
</feature>
<keyword evidence="3" id="KW-1185">Reference proteome</keyword>
<accession>A0AAV9UAI3</accession>
<dbReference type="Proteomes" id="UP001373714">
    <property type="component" value="Unassembled WGS sequence"/>
</dbReference>
<dbReference type="AlphaFoldDB" id="A0AAV9UAI3"/>
<gene>
    <name evidence="2" type="ORF">TWF730_002934</name>
</gene>